<feature type="signal peptide" evidence="4">
    <location>
        <begin position="1"/>
        <end position="32"/>
    </location>
</feature>
<dbReference type="SMART" id="SM00641">
    <property type="entry name" value="Glyco_25"/>
    <property type="match status" value="1"/>
</dbReference>
<name>A0A848KMP4_9NOCA</name>
<evidence type="ECO:0000256" key="1">
    <source>
        <dbReference type="ARBA" id="ARBA00010646"/>
    </source>
</evidence>
<keyword evidence="4" id="KW-0732">Signal</keyword>
<evidence type="ECO:0000313" key="6">
    <source>
        <dbReference type="Proteomes" id="UP000535543"/>
    </source>
</evidence>
<proteinExistence type="inferred from homology"/>
<feature type="chain" id="PRO_5033036150" evidence="4">
    <location>
        <begin position="33"/>
        <end position="246"/>
    </location>
</feature>
<dbReference type="InterPro" id="IPR018077">
    <property type="entry name" value="Glyco_hydro_fam25_subgr"/>
</dbReference>
<evidence type="ECO:0000256" key="4">
    <source>
        <dbReference type="SAM" id="SignalP"/>
    </source>
</evidence>
<protein>
    <submittedName>
        <fullName evidence="5">Glycoside hydrolase</fullName>
    </submittedName>
</protein>
<dbReference type="GO" id="GO:0003796">
    <property type="term" value="F:lysozyme activity"/>
    <property type="evidence" value="ECO:0007669"/>
    <property type="project" value="InterPro"/>
</dbReference>
<gene>
    <name evidence="5" type="ORF">FGL95_31230</name>
</gene>
<sequence>MAIMRPRFRSKLFAALPLALAVVLVAATPANADRPTGADASSHQHVGGKPIDWQKVKASGHDFAMIKATEGSDYVNPWFNEDTNKMRAAGVLRGAYHFPVFTEAPEPQAIWYVQNTFPQNVAGSLPPLIAVERSNGMPAPVIINWLHRWLNVVELLTGRTPVIYTTAFWEDGVANTNEFTRYPLWIADWGKDVKNPHLVGGWTNWVFWQTDDKANIPGIETPADRNVYNGEMGPLTRWANTPYYGR</sequence>
<dbReference type="GO" id="GO:0009253">
    <property type="term" value="P:peptidoglycan catabolic process"/>
    <property type="evidence" value="ECO:0007669"/>
    <property type="project" value="InterPro"/>
</dbReference>
<keyword evidence="2 5" id="KW-0378">Hydrolase</keyword>
<organism evidence="5 6">
    <name type="scientific">Antrihabitans stalactiti</name>
    <dbReference type="NCBI Taxonomy" id="2584121"/>
    <lineage>
        <taxon>Bacteria</taxon>
        <taxon>Bacillati</taxon>
        <taxon>Actinomycetota</taxon>
        <taxon>Actinomycetes</taxon>
        <taxon>Mycobacteriales</taxon>
        <taxon>Nocardiaceae</taxon>
        <taxon>Antrihabitans</taxon>
    </lineage>
</organism>
<dbReference type="SUPFAM" id="SSF51445">
    <property type="entry name" value="(Trans)glycosidases"/>
    <property type="match status" value="1"/>
</dbReference>
<dbReference type="InterPro" id="IPR017853">
    <property type="entry name" value="GH"/>
</dbReference>
<accession>A0A848KMP4</accession>
<dbReference type="PROSITE" id="PS51904">
    <property type="entry name" value="GLYCOSYL_HYDROL_F25_2"/>
    <property type="match status" value="1"/>
</dbReference>
<dbReference type="PANTHER" id="PTHR34135:SF2">
    <property type="entry name" value="LYSOZYME"/>
    <property type="match status" value="1"/>
</dbReference>
<dbReference type="AlphaFoldDB" id="A0A848KMP4"/>
<dbReference type="Gene3D" id="3.20.20.80">
    <property type="entry name" value="Glycosidases"/>
    <property type="match status" value="1"/>
</dbReference>
<dbReference type="Proteomes" id="UP000535543">
    <property type="component" value="Unassembled WGS sequence"/>
</dbReference>
<dbReference type="EMBL" id="VCQU01000019">
    <property type="protein sequence ID" value="NMN99499.1"/>
    <property type="molecule type" value="Genomic_DNA"/>
</dbReference>
<evidence type="ECO:0000256" key="3">
    <source>
        <dbReference type="ARBA" id="ARBA00023295"/>
    </source>
</evidence>
<dbReference type="GO" id="GO:0016998">
    <property type="term" value="P:cell wall macromolecule catabolic process"/>
    <property type="evidence" value="ECO:0007669"/>
    <property type="project" value="InterPro"/>
</dbReference>
<evidence type="ECO:0000256" key="2">
    <source>
        <dbReference type="ARBA" id="ARBA00022801"/>
    </source>
</evidence>
<dbReference type="Pfam" id="PF01183">
    <property type="entry name" value="Glyco_hydro_25"/>
    <property type="match status" value="1"/>
</dbReference>
<dbReference type="CDD" id="cd00599">
    <property type="entry name" value="GH25_muramidase"/>
    <property type="match status" value="1"/>
</dbReference>
<comment type="caution">
    <text evidence="5">The sequence shown here is derived from an EMBL/GenBank/DDBJ whole genome shotgun (WGS) entry which is preliminary data.</text>
</comment>
<reference evidence="5 6" key="2">
    <citation type="submission" date="2020-06" db="EMBL/GenBank/DDBJ databases">
        <title>Antribacter stalactiti gen. nov., sp. nov., a new member of the family Nacardiaceae isolated from a cave.</title>
        <authorList>
            <person name="Kim I.S."/>
        </authorList>
    </citation>
    <scope>NUCLEOTIDE SEQUENCE [LARGE SCALE GENOMIC DNA]</scope>
    <source>
        <strain evidence="5 6">YC2-7</strain>
    </source>
</reference>
<keyword evidence="6" id="KW-1185">Reference proteome</keyword>
<dbReference type="RefSeq" id="WP_169594836.1">
    <property type="nucleotide sequence ID" value="NZ_VCQU01000019.1"/>
</dbReference>
<comment type="similarity">
    <text evidence="1">Belongs to the glycosyl hydrolase 25 family.</text>
</comment>
<dbReference type="GO" id="GO:0016052">
    <property type="term" value="P:carbohydrate catabolic process"/>
    <property type="evidence" value="ECO:0007669"/>
    <property type="project" value="TreeGrafter"/>
</dbReference>
<dbReference type="PANTHER" id="PTHR34135">
    <property type="entry name" value="LYSOZYME"/>
    <property type="match status" value="1"/>
</dbReference>
<evidence type="ECO:0000313" key="5">
    <source>
        <dbReference type="EMBL" id="NMN99499.1"/>
    </source>
</evidence>
<reference evidence="5 6" key="1">
    <citation type="submission" date="2019-05" db="EMBL/GenBank/DDBJ databases">
        <authorList>
            <person name="Lee S.D."/>
        </authorList>
    </citation>
    <scope>NUCLEOTIDE SEQUENCE [LARGE SCALE GENOMIC DNA]</scope>
    <source>
        <strain evidence="5 6">YC2-7</strain>
    </source>
</reference>
<dbReference type="InterPro" id="IPR002053">
    <property type="entry name" value="Glyco_hydro_25"/>
</dbReference>
<keyword evidence="3" id="KW-0326">Glycosidase</keyword>